<keyword evidence="9 13" id="KW-0547">Nucleotide-binding</keyword>
<dbReference type="Gene3D" id="3.30.1300.10">
    <property type="entry name" value="Pantoate-beta-alanine ligase, C-terminal domain"/>
    <property type="match status" value="1"/>
</dbReference>
<dbReference type="InterPro" id="IPR003721">
    <property type="entry name" value="Pantoate_ligase"/>
</dbReference>
<feature type="binding site" evidence="13">
    <location>
        <position position="154"/>
    </location>
    <ligand>
        <name>(R)-pantoate</name>
        <dbReference type="ChEBI" id="CHEBI:15980"/>
    </ligand>
</feature>
<dbReference type="InterPro" id="IPR004821">
    <property type="entry name" value="Cyt_trans-like"/>
</dbReference>
<comment type="catalytic activity">
    <reaction evidence="11 13">
        <text>(R)-pantoate + beta-alanine + ATP = (R)-pantothenate + AMP + diphosphate + H(+)</text>
        <dbReference type="Rhea" id="RHEA:10912"/>
        <dbReference type="ChEBI" id="CHEBI:15378"/>
        <dbReference type="ChEBI" id="CHEBI:15980"/>
        <dbReference type="ChEBI" id="CHEBI:29032"/>
        <dbReference type="ChEBI" id="CHEBI:30616"/>
        <dbReference type="ChEBI" id="CHEBI:33019"/>
        <dbReference type="ChEBI" id="CHEBI:57966"/>
        <dbReference type="ChEBI" id="CHEBI:456215"/>
        <dbReference type="EC" id="6.3.2.1"/>
    </reaction>
</comment>
<feature type="binding site" evidence="13">
    <location>
        <position position="61"/>
    </location>
    <ligand>
        <name>beta-alanine</name>
        <dbReference type="ChEBI" id="CHEBI:57966"/>
    </ligand>
</feature>
<dbReference type="PANTHER" id="PTHR21299:SF1">
    <property type="entry name" value="PANTOATE--BETA-ALANINE LIGASE"/>
    <property type="match status" value="1"/>
</dbReference>
<evidence type="ECO:0000256" key="13">
    <source>
        <dbReference type="HAMAP-Rule" id="MF_00158"/>
    </source>
</evidence>
<dbReference type="Proteomes" id="UP000422108">
    <property type="component" value="Chromosome"/>
</dbReference>
<evidence type="ECO:0000256" key="3">
    <source>
        <dbReference type="ARBA" id="ARBA00009256"/>
    </source>
</evidence>
<dbReference type="FunFam" id="3.40.50.620:FF:000114">
    <property type="entry name" value="Pantothenate synthetase"/>
    <property type="match status" value="1"/>
</dbReference>
<evidence type="ECO:0000313" key="15">
    <source>
        <dbReference type="Proteomes" id="UP000422108"/>
    </source>
</evidence>
<gene>
    <name evidence="14" type="primary">panC_1</name>
    <name evidence="13" type="synonym">panC</name>
    <name evidence="14" type="ORF">DSCOOX_12400</name>
</gene>
<evidence type="ECO:0000256" key="2">
    <source>
        <dbReference type="ARBA" id="ARBA00004990"/>
    </source>
</evidence>
<keyword evidence="15" id="KW-1185">Reference proteome</keyword>
<dbReference type="RefSeq" id="WP_155309433.1">
    <property type="nucleotide sequence ID" value="NZ_AP021879.1"/>
</dbReference>
<feature type="active site" description="Proton donor" evidence="13">
    <location>
        <position position="37"/>
    </location>
</feature>
<dbReference type="UniPathway" id="UPA00028">
    <property type="reaction ID" value="UER00005"/>
</dbReference>
<evidence type="ECO:0000256" key="4">
    <source>
        <dbReference type="ARBA" id="ARBA00012219"/>
    </source>
</evidence>
<evidence type="ECO:0000313" key="14">
    <source>
        <dbReference type="EMBL" id="BBO88060.1"/>
    </source>
</evidence>
<comment type="miscellaneous">
    <text evidence="13">The reaction proceeds by a bi uni uni bi ping pong mechanism.</text>
</comment>
<dbReference type="EC" id="6.3.2.1" evidence="4 13"/>
<feature type="binding site" evidence="13">
    <location>
        <begin position="185"/>
        <end position="188"/>
    </location>
    <ligand>
        <name>ATP</name>
        <dbReference type="ChEBI" id="CHEBI:30616"/>
    </ligand>
</feature>
<evidence type="ECO:0000256" key="7">
    <source>
        <dbReference type="ARBA" id="ARBA00022598"/>
    </source>
</evidence>
<keyword evidence="10 13" id="KW-0067">ATP-binding</keyword>
<dbReference type="CDD" id="cd00560">
    <property type="entry name" value="PanC"/>
    <property type="match status" value="1"/>
</dbReference>
<dbReference type="Pfam" id="PF02569">
    <property type="entry name" value="Pantoate_ligase"/>
    <property type="match status" value="1"/>
</dbReference>
<evidence type="ECO:0000256" key="1">
    <source>
        <dbReference type="ARBA" id="ARBA00004496"/>
    </source>
</evidence>
<evidence type="ECO:0000256" key="5">
    <source>
        <dbReference type="ARBA" id="ARBA00014155"/>
    </source>
</evidence>
<feature type="binding site" evidence="13">
    <location>
        <position position="61"/>
    </location>
    <ligand>
        <name>(R)-pantoate</name>
        <dbReference type="ChEBI" id="CHEBI:15980"/>
    </ligand>
</feature>
<dbReference type="GO" id="GO:0005524">
    <property type="term" value="F:ATP binding"/>
    <property type="evidence" value="ECO:0007669"/>
    <property type="project" value="UniProtKB-KW"/>
</dbReference>
<dbReference type="NCBIfam" id="TIGR00125">
    <property type="entry name" value="cyt_tran_rel"/>
    <property type="match status" value="1"/>
</dbReference>
<proteinExistence type="inferred from homology"/>
<dbReference type="PANTHER" id="PTHR21299">
    <property type="entry name" value="CYTIDYLATE KINASE/PANTOATE-BETA-ALANINE LIGASE"/>
    <property type="match status" value="1"/>
</dbReference>
<dbReference type="SUPFAM" id="SSF52374">
    <property type="entry name" value="Nucleotidylyl transferase"/>
    <property type="match status" value="1"/>
</dbReference>
<sequence>MQIIQSKNELRKAVKSVKRKGKTIGFVPTMGFLHQGHLSLIRRAREENDIVVVSIFVNPTQFGPNEDLDAYPRDAQRDSDLMVAETVDIAFYPTVDALYPKGYTTYVEVQGPMTQVLCGRSRPTHFRGVTTIVTKLFNLVSPDRAYFGQKDAQQATVIQQMVRDLDFDLQVVVCPIVREADGMAMSSRNTYLTPGQRADAPMLNRALLDTKEMIEKGERSVAVVSRNIEKQISGIEDATIDYVAVVNAHTLEEMEMLSGEMLVALAVKFGRTRLIDNIRIEV</sequence>
<feature type="binding site" evidence="13">
    <location>
        <begin position="30"/>
        <end position="37"/>
    </location>
    <ligand>
        <name>ATP</name>
        <dbReference type="ChEBI" id="CHEBI:30616"/>
    </ligand>
</feature>
<evidence type="ECO:0000256" key="10">
    <source>
        <dbReference type="ARBA" id="ARBA00022840"/>
    </source>
</evidence>
<evidence type="ECO:0000256" key="9">
    <source>
        <dbReference type="ARBA" id="ARBA00022741"/>
    </source>
</evidence>
<feature type="binding site" evidence="13">
    <location>
        <begin position="148"/>
        <end position="151"/>
    </location>
    <ligand>
        <name>ATP</name>
        <dbReference type="ChEBI" id="CHEBI:30616"/>
    </ligand>
</feature>
<keyword evidence="7 13" id="KW-0436">Ligase</keyword>
<dbReference type="InterPro" id="IPR042176">
    <property type="entry name" value="Pantoate_ligase_C"/>
</dbReference>
<dbReference type="GO" id="GO:0015940">
    <property type="term" value="P:pantothenate biosynthetic process"/>
    <property type="evidence" value="ECO:0007669"/>
    <property type="project" value="UniProtKB-UniRule"/>
</dbReference>
<protein>
    <recommendedName>
        <fullName evidence="5 13">Pantothenate synthetase</fullName>
        <shortName evidence="13">PS</shortName>
        <ecNumber evidence="4 13">6.3.2.1</ecNumber>
    </recommendedName>
    <alternativeName>
        <fullName evidence="13">Pantoate--beta-alanine ligase</fullName>
    </alternativeName>
    <alternativeName>
        <fullName evidence="13">Pantoate-activating enzyme</fullName>
    </alternativeName>
</protein>
<organism evidence="14 15">
    <name type="scientific">Desulfosarcina ovata subsp. ovata</name>
    <dbReference type="NCBI Taxonomy" id="2752305"/>
    <lineage>
        <taxon>Bacteria</taxon>
        <taxon>Pseudomonadati</taxon>
        <taxon>Thermodesulfobacteriota</taxon>
        <taxon>Desulfobacteria</taxon>
        <taxon>Desulfobacterales</taxon>
        <taxon>Desulfosarcinaceae</taxon>
        <taxon>Desulfosarcina</taxon>
    </lineage>
</organism>
<keyword evidence="6 13" id="KW-0963">Cytoplasm</keyword>
<dbReference type="GO" id="GO:0005829">
    <property type="term" value="C:cytosol"/>
    <property type="evidence" value="ECO:0007669"/>
    <property type="project" value="TreeGrafter"/>
</dbReference>
<feature type="binding site" evidence="13">
    <location>
        <position position="177"/>
    </location>
    <ligand>
        <name>ATP</name>
        <dbReference type="ChEBI" id="CHEBI:30616"/>
    </ligand>
</feature>
<name>A0A5K8A7E0_9BACT</name>
<comment type="subunit">
    <text evidence="13">Homodimer.</text>
</comment>
<dbReference type="NCBIfam" id="TIGR00018">
    <property type="entry name" value="panC"/>
    <property type="match status" value="1"/>
</dbReference>
<accession>A0A5K8A7E0</accession>
<evidence type="ECO:0000256" key="12">
    <source>
        <dbReference type="ARBA" id="ARBA00055042"/>
    </source>
</evidence>
<comment type="function">
    <text evidence="12 13">Catalyzes the condensation of pantoate with beta-alanine in an ATP-dependent reaction via a pantoyl-adenylate intermediate.</text>
</comment>
<keyword evidence="8 13" id="KW-0566">Pantothenate biosynthesis</keyword>
<dbReference type="FunFam" id="3.30.1300.10:FF:000001">
    <property type="entry name" value="Pantothenate synthetase"/>
    <property type="match status" value="1"/>
</dbReference>
<dbReference type="GO" id="GO:0004592">
    <property type="term" value="F:pantoate-beta-alanine ligase activity"/>
    <property type="evidence" value="ECO:0007669"/>
    <property type="project" value="UniProtKB-UniRule"/>
</dbReference>
<dbReference type="AlphaFoldDB" id="A0A5K8A7E0"/>
<evidence type="ECO:0000256" key="11">
    <source>
        <dbReference type="ARBA" id="ARBA00048258"/>
    </source>
</evidence>
<dbReference type="Gene3D" id="3.40.50.620">
    <property type="entry name" value="HUPs"/>
    <property type="match status" value="1"/>
</dbReference>
<comment type="pathway">
    <text evidence="2 13">Cofactor biosynthesis; (R)-pantothenate biosynthesis; (R)-pantothenate from (R)-pantoate and beta-alanine: step 1/1.</text>
</comment>
<reference evidence="14 15" key="1">
    <citation type="submission" date="2019-11" db="EMBL/GenBank/DDBJ databases">
        <title>Comparative genomics of hydrocarbon-degrading Desulfosarcina strains.</title>
        <authorList>
            <person name="Watanabe M."/>
            <person name="Kojima H."/>
            <person name="Fukui M."/>
        </authorList>
    </citation>
    <scope>NUCLEOTIDE SEQUENCE [LARGE SCALE GENOMIC DNA]</scope>
    <source>
        <strain evidence="15">oXyS1</strain>
    </source>
</reference>
<dbReference type="EMBL" id="AP021879">
    <property type="protein sequence ID" value="BBO88060.1"/>
    <property type="molecule type" value="Genomic_DNA"/>
</dbReference>
<comment type="subcellular location">
    <subcellularLocation>
        <location evidence="1 13">Cytoplasm</location>
    </subcellularLocation>
</comment>
<dbReference type="InterPro" id="IPR014729">
    <property type="entry name" value="Rossmann-like_a/b/a_fold"/>
</dbReference>
<dbReference type="HAMAP" id="MF_00158">
    <property type="entry name" value="PanC"/>
    <property type="match status" value="1"/>
</dbReference>
<evidence type="ECO:0000256" key="6">
    <source>
        <dbReference type="ARBA" id="ARBA00022490"/>
    </source>
</evidence>
<evidence type="ECO:0000256" key="8">
    <source>
        <dbReference type="ARBA" id="ARBA00022655"/>
    </source>
</evidence>
<comment type="similarity">
    <text evidence="3 13">Belongs to the pantothenate synthetase family.</text>
</comment>